<dbReference type="Pfam" id="PF02779">
    <property type="entry name" value="Transket_pyr"/>
    <property type="match status" value="1"/>
</dbReference>
<dbReference type="HAMAP" id="MF_00315">
    <property type="entry name" value="DXP_synth"/>
    <property type="match status" value="1"/>
</dbReference>
<feature type="binding site" evidence="11">
    <location>
        <position position="72"/>
    </location>
    <ligand>
        <name>thiamine diphosphate</name>
        <dbReference type="ChEBI" id="CHEBI:58937"/>
    </ligand>
</feature>
<dbReference type="GO" id="GO:0019288">
    <property type="term" value="P:isopentenyl diphosphate biosynthetic process, methylerythritol 4-phosphate pathway"/>
    <property type="evidence" value="ECO:0007669"/>
    <property type="project" value="TreeGrafter"/>
</dbReference>
<dbReference type="Pfam" id="PF13292">
    <property type="entry name" value="DXP_synthase_N"/>
    <property type="match status" value="1"/>
</dbReference>
<dbReference type="Proteomes" id="UP000234840">
    <property type="component" value="Unassembled WGS sequence"/>
</dbReference>
<organism evidence="13 14">
    <name type="scientific">Mediterraneibacter gnavus</name>
    <name type="common">Ruminococcus gnavus</name>
    <dbReference type="NCBI Taxonomy" id="33038"/>
    <lineage>
        <taxon>Bacteria</taxon>
        <taxon>Bacillati</taxon>
        <taxon>Bacillota</taxon>
        <taxon>Clostridia</taxon>
        <taxon>Lachnospirales</taxon>
        <taxon>Lachnospiraceae</taxon>
        <taxon>Mediterraneibacter</taxon>
    </lineage>
</organism>
<keyword evidence="8 11" id="KW-0786">Thiamine pyrophosphate</keyword>
<comment type="similarity">
    <text evidence="2 11">Belongs to the transketolase family. DXPS subfamily.</text>
</comment>
<dbReference type="FunFam" id="3.40.50.970:FF:000005">
    <property type="entry name" value="1-deoxy-D-xylulose-5-phosphate synthase"/>
    <property type="match status" value="1"/>
</dbReference>
<keyword evidence="5 11" id="KW-0479">Metal-binding</keyword>
<dbReference type="GO" id="GO:0005829">
    <property type="term" value="C:cytosol"/>
    <property type="evidence" value="ECO:0007669"/>
    <property type="project" value="TreeGrafter"/>
</dbReference>
<feature type="binding site" evidence="11">
    <location>
        <position position="173"/>
    </location>
    <ligand>
        <name>thiamine diphosphate</name>
        <dbReference type="ChEBI" id="CHEBI:58937"/>
    </ligand>
</feature>
<dbReference type="GO" id="GO:0008661">
    <property type="term" value="F:1-deoxy-D-xylulose-5-phosphate synthase activity"/>
    <property type="evidence" value="ECO:0007669"/>
    <property type="project" value="UniProtKB-UniRule"/>
</dbReference>
<accession>A0A2N5PXD0</accession>
<feature type="binding site" evidence="11">
    <location>
        <position position="284"/>
    </location>
    <ligand>
        <name>thiamine diphosphate</name>
        <dbReference type="ChEBI" id="CHEBI:58937"/>
    </ligand>
</feature>
<dbReference type="Pfam" id="PF02780">
    <property type="entry name" value="Transketolase_C"/>
    <property type="match status" value="1"/>
</dbReference>
<dbReference type="PROSITE" id="PS00802">
    <property type="entry name" value="TRANSKETOLASE_2"/>
    <property type="match status" value="1"/>
</dbReference>
<dbReference type="AlphaFoldDB" id="A0A2N5PXD0"/>
<comment type="function">
    <text evidence="10 11">Catalyzes the acyloin condensation reaction between C atoms 2 and 3 of pyruvate and glyceraldehyde 3-phosphate to yield 1-deoxy-D-xylulose-5-phosphate (DXP).</text>
</comment>
<keyword evidence="7 11" id="KW-0784">Thiamine biosynthesis</keyword>
<feature type="domain" description="Transketolase-like pyrimidine-binding" evidence="12">
    <location>
        <begin position="314"/>
        <end position="478"/>
    </location>
</feature>
<dbReference type="GO" id="GO:0030976">
    <property type="term" value="F:thiamine pyrophosphate binding"/>
    <property type="evidence" value="ECO:0007669"/>
    <property type="project" value="UniProtKB-UniRule"/>
</dbReference>
<dbReference type="InterPro" id="IPR049557">
    <property type="entry name" value="Transketolase_CS"/>
</dbReference>
<feature type="binding site" evidence="11">
    <location>
        <position position="365"/>
    </location>
    <ligand>
        <name>thiamine diphosphate</name>
        <dbReference type="ChEBI" id="CHEBI:58937"/>
    </ligand>
</feature>
<evidence type="ECO:0000256" key="4">
    <source>
        <dbReference type="ARBA" id="ARBA00022679"/>
    </source>
</evidence>
<comment type="cofactor">
    <cofactor evidence="11">
        <name>Mg(2+)</name>
        <dbReference type="ChEBI" id="CHEBI:18420"/>
    </cofactor>
    <text evidence="11">Binds 1 Mg(2+) ion per subunit.</text>
</comment>
<evidence type="ECO:0000313" key="14">
    <source>
        <dbReference type="Proteomes" id="UP000234840"/>
    </source>
</evidence>
<feature type="binding site" evidence="11">
    <location>
        <position position="144"/>
    </location>
    <ligand>
        <name>Mg(2+)</name>
        <dbReference type="ChEBI" id="CHEBI:18420"/>
    </ligand>
</feature>
<protein>
    <recommendedName>
        <fullName evidence="11">1-deoxy-D-xylulose-5-phosphate synthase</fullName>
        <ecNumber evidence="11">2.2.1.7</ecNumber>
    </recommendedName>
    <alternativeName>
        <fullName evidence="11">1-deoxyxylulose-5-phosphate synthase</fullName>
        <shortName evidence="11">DXP synthase</shortName>
        <shortName evidence="11">DXPS</shortName>
    </alternativeName>
</protein>
<dbReference type="InterPro" id="IPR033248">
    <property type="entry name" value="Transketolase_C"/>
</dbReference>
<dbReference type="SUPFAM" id="SSF52518">
    <property type="entry name" value="Thiamin diphosphate-binding fold (THDP-binding)"/>
    <property type="match status" value="2"/>
</dbReference>
<dbReference type="FunFam" id="3.40.50.920:FF:000002">
    <property type="entry name" value="1-deoxy-D-xylulose-5-phosphate synthase"/>
    <property type="match status" value="1"/>
</dbReference>
<dbReference type="PROSITE" id="PS00801">
    <property type="entry name" value="TRANSKETOLASE_1"/>
    <property type="match status" value="1"/>
</dbReference>
<evidence type="ECO:0000259" key="12">
    <source>
        <dbReference type="SMART" id="SM00861"/>
    </source>
</evidence>
<dbReference type="SUPFAM" id="SSF52922">
    <property type="entry name" value="TK C-terminal domain-like"/>
    <property type="match status" value="1"/>
</dbReference>
<evidence type="ECO:0000256" key="8">
    <source>
        <dbReference type="ARBA" id="ARBA00023052"/>
    </source>
</evidence>
<dbReference type="PANTHER" id="PTHR43322:SF5">
    <property type="entry name" value="1-DEOXY-D-XYLULOSE-5-PHOSPHATE SYNTHASE, CHLOROPLASTIC"/>
    <property type="match status" value="1"/>
</dbReference>
<dbReference type="EMBL" id="NIHW01000037">
    <property type="protein sequence ID" value="PLT84125.1"/>
    <property type="molecule type" value="Genomic_DNA"/>
</dbReference>
<evidence type="ECO:0000256" key="1">
    <source>
        <dbReference type="ARBA" id="ARBA00004980"/>
    </source>
</evidence>
<sequence>MLLEKIQKENDIKQLKPEELEKLAEEIRQFLVEKISVTGGHLASNLGVVELTMALHLAFELPQDKMIWDVGHQSYTHKILTGRRAGFDDLRKYGGMSGFPKRKESECDAFDTGHSSTSISAGLGYVAARDIKGEEHSVISIIGDGAMTGGMAYEALNNASRLKSNFIIVLNDNNMSISENVGGMSRYLNGLRTAEAYTGLKKGVEDTLMKIPVQGEKILYQMKKTKSGLKQLFVPGMFFEDMGITYLGPVDGHDIRKLYKTFQEAKRVDHAVLVHVLTKKGKGYGPAEENPSRFHGIVPFDIETGEAKEKSSKDSYTDIFSKVFCDIAKQNDAVVGITAAMADGTGLARFSRMFPDRFFDVGIAEEHALTFAAGLAAGGLKPVVAVYSSFLQRAFDQAIHDVCLQNLPVMIAVDRAGLVGSDGETHQGLFDLSFLNMIPNMTILSPKNRWEMADMVRFCADFQYPVALRYPRGAAYEGLSAFRTPIVYGKSEILYEEEDVAVIFVGHMAELAVQVRDRLKEIGYHCSLINARFVKPLDTEMLEALTKDHRLFVTIEENVLSGGFGEQVLHYVSRAKLDVGVRCIGIPDDYVEHGNVDLLRREVGLDAETIVKQIIADYVTIGKD</sequence>
<evidence type="ECO:0000256" key="9">
    <source>
        <dbReference type="ARBA" id="ARBA00023229"/>
    </source>
</evidence>
<dbReference type="GO" id="GO:0016114">
    <property type="term" value="P:terpenoid biosynthetic process"/>
    <property type="evidence" value="ECO:0007669"/>
    <property type="project" value="UniProtKB-UniRule"/>
</dbReference>
<keyword evidence="6 11" id="KW-0460">Magnesium</keyword>
<comment type="caution">
    <text evidence="13">The sequence shown here is derived from an EMBL/GenBank/DDBJ whole genome shotgun (WGS) entry which is preliminary data.</text>
</comment>
<feature type="binding site" evidence="11">
    <location>
        <position position="173"/>
    </location>
    <ligand>
        <name>Mg(2+)</name>
        <dbReference type="ChEBI" id="CHEBI:18420"/>
    </ligand>
</feature>
<dbReference type="Gene3D" id="3.40.50.970">
    <property type="match status" value="2"/>
</dbReference>
<keyword evidence="4 11" id="KW-0808">Transferase</keyword>
<dbReference type="SMART" id="SM00861">
    <property type="entry name" value="Transket_pyr"/>
    <property type="match status" value="1"/>
</dbReference>
<dbReference type="RefSeq" id="WP_101882862.1">
    <property type="nucleotide sequence ID" value="NZ_NIHW01000037.1"/>
</dbReference>
<keyword evidence="9 11" id="KW-0414">Isoprene biosynthesis</keyword>
<evidence type="ECO:0000256" key="2">
    <source>
        <dbReference type="ARBA" id="ARBA00011081"/>
    </source>
</evidence>
<reference evidence="13 14" key="1">
    <citation type="journal article" date="2017" name="Genome Med.">
        <title>A novel Ruminococcus gnavus clade enriched in inflammatory bowel disease patients.</title>
        <authorList>
            <person name="Hall A.B."/>
            <person name="Yassour M."/>
            <person name="Sauk J."/>
            <person name="Garner A."/>
            <person name="Jiang X."/>
            <person name="Arthur T."/>
            <person name="Lagoudas G.K."/>
            <person name="Vatanen T."/>
            <person name="Fornelos N."/>
            <person name="Wilson R."/>
            <person name="Bertha M."/>
            <person name="Cohen M."/>
            <person name="Garber J."/>
            <person name="Khalili H."/>
            <person name="Gevers D."/>
            <person name="Ananthakrishnan A.N."/>
            <person name="Kugathasan S."/>
            <person name="Lander E.S."/>
            <person name="Blainey P."/>
            <person name="Vlamakis H."/>
            <person name="Xavier R.J."/>
            <person name="Huttenhower C."/>
        </authorList>
    </citation>
    <scope>NUCLEOTIDE SEQUENCE [LARGE SCALE GENOMIC DNA]</scope>
    <source>
        <strain evidence="13 14">RJX1128</strain>
    </source>
</reference>
<evidence type="ECO:0000256" key="6">
    <source>
        <dbReference type="ARBA" id="ARBA00022842"/>
    </source>
</evidence>
<dbReference type="GO" id="GO:0009228">
    <property type="term" value="P:thiamine biosynthetic process"/>
    <property type="evidence" value="ECO:0007669"/>
    <property type="project" value="UniProtKB-UniRule"/>
</dbReference>
<feature type="binding site" evidence="11">
    <location>
        <begin position="113"/>
        <end position="115"/>
    </location>
    <ligand>
        <name>thiamine diphosphate</name>
        <dbReference type="ChEBI" id="CHEBI:58937"/>
    </ligand>
</feature>
<dbReference type="InterPro" id="IPR029061">
    <property type="entry name" value="THDP-binding"/>
</dbReference>
<dbReference type="InterPro" id="IPR005475">
    <property type="entry name" value="Transketolase-like_Pyr-bd"/>
</dbReference>
<dbReference type="InterPro" id="IPR005477">
    <property type="entry name" value="Dxylulose-5-P_synthase"/>
</dbReference>
<dbReference type="InterPro" id="IPR009014">
    <property type="entry name" value="Transketo_C/PFOR_II"/>
</dbReference>
<comment type="pathway">
    <text evidence="1 11">Metabolic intermediate biosynthesis; 1-deoxy-D-xylulose 5-phosphate biosynthesis; 1-deoxy-D-xylulose 5-phosphate from D-glyceraldehyde 3-phosphate and pyruvate: step 1/1.</text>
</comment>
<evidence type="ECO:0000313" key="13">
    <source>
        <dbReference type="EMBL" id="PLT84125.1"/>
    </source>
</evidence>
<name>A0A2N5PXD0_MEDGN</name>
<dbReference type="GO" id="GO:0000287">
    <property type="term" value="F:magnesium ion binding"/>
    <property type="evidence" value="ECO:0007669"/>
    <property type="project" value="UniProtKB-UniRule"/>
</dbReference>
<dbReference type="EC" id="2.2.1.7" evidence="11"/>
<dbReference type="Gene3D" id="3.40.50.920">
    <property type="match status" value="1"/>
</dbReference>
<gene>
    <name evidence="11 13" type="primary">dxs</name>
    <name evidence="13" type="ORF">CDL20_12755</name>
</gene>
<comment type="cofactor">
    <cofactor evidence="11">
        <name>thiamine diphosphate</name>
        <dbReference type="ChEBI" id="CHEBI:58937"/>
    </cofactor>
    <text evidence="11">Binds 1 thiamine pyrophosphate per subunit.</text>
</comment>
<comment type="catalytic activity">
    <reaction evidence="11">
        <text>D-glyceraldehyde 3-phosphate + pyruvate + H(+) = 1-deoxy-D-xylulose 5-phosphate + CO2</text>
        <dbReference type="Rhea" id="RHEA:12605"/>
        <dbReference type="ChEBI" id="CHEBI:15361"/>
        <dbReference type="ChEBI" id="CHEBI:15378"/>
        <dbReference type="ChEBI" id="CHEBI:16526"/>
        <dbReference type="ChEBI" id="CHEBI:57792"/>
        <dbReference type="ChEBI" id="CHEBI:59776"/>
        <dbReference type="EC" id="2.2.1.7"/>
    </reaction>
</comment>
<dbReference type="NCBIfam" id="NF003933">
    <property type="entry name" value="PRK05444.2-2"/>
    <property type="match status" value="1"/>
</dbReference>
<dbReference type="CDD" id="cd02007">
    <property type="entry name" value="TPP_DXS"/>
    <property type="match status" value="1"/>
</dbReference>
<dbReference type="InterPro" id="IPR020826">
    <property type="entry name" value="Transketolase_BS"/>
</dbReference>
<evidence type="ECO:0000256" key="7">
    <source>
        <dbReference type="ARBA" id="ARBA00022977"/>
    </source>
</evidence>
<dbReference type="PANTHER" id="PTHR43322">
    <property type="entry name" value="1-D-DEOXYXYLULOSE 5-PHOSPHATE SYNTHASE-RELATED"/>
    <property type="match status" value="1"/>
</dbReference>
<dbReference type="NCBIfam" id="TIGR00204">
    <property type="entry name" value="dxs"/>
    <property type="match status" value="1"/>
</dbReference>
<comment type="subunit">
    <text evidence="3 11">Homodimer.</text>
</comment>
<evidence type="ECO:0000256" key="3">
    <source>
        <dbReference type="ARBA" id="ARBA00011738"/>
    </source>
</evidence>
<evidence type="ECO:0000256" key="10">
    <source>
        <dbReference type="ARBA" id="ARBA00055605"/>
    </source>
</evidence>
<proteinExistence type="inferred from homology"/>
<evidence type="ECO:0000256" key="11">
    <source>
        <dbReference type="HAMAP-Rule" id="MF_00315"/>
    </source>
</evidence>
<evidence type="ECO:0000256" key="5">
    <source>
        <dbReference type="ARBA" id="ARBA00022723"/>
    </source>
</evidence>
<feature type="binding site" evidence="11">
    <location>
        <begin position="145"/>
        <end position="146"/>
    </location>
    <ligand>
        <name>thiamine diphosphate</name>
        <dbReference type="ChEBI" id="CHEBI:58937"/>
    </ligand>
</feature>
<dbReference type="CDD" id="cd07033">
    <property type="entry name" value="TPP_PYR_DXS_TK_like"/>
    <property type="match status" value="1"/>
</dbReference>
<dbReference type="UniPathway" id="UPA00064">
    <property type="reaction ID" value="UER00091"/>
</dbReference>